<organism evidence="1 2">
    <name type="scientific">Neophaeococcomyces mojaviensis</name>
    <dbReference type="NCBI Taxonomy" id="3383035"/>
    <lineage>
        <taxon>Eukaryota</taxon>
        <taxon>Fungi</taxon>
        <taxon>Dikarya</taxon>
        <taxon>Ascomycota</taxon>
        <taxon>Pezizomycotina</taxon>
        <taxon>Eurotiomycetes</taxon>
        <taxon>Chaetothyriomycetidae</taxon>
        <taxon>Chaetothyriales</taxon>
        <taxon>Chaetothyriales incertae sedis</taxon>
        <taxon>Neophaeococcomyces</taxon>
    </lineage>
</organism>
<comment type="caution">
    <text evidence="1">The sequence shown here is derived from an EMBL/GenBank/DDBJ whole genome shotgun (WGS) entry which is preliminary data.</text>
</comment>
<sequence length="124" mass="13653">LYAYTKAARDIQFFLNSTGAATSYFDVSLAAPVNDSVLEMDSVRDVTEYVGAGFLGPSINQLPRTLIGWQYSGINQDVEYIFEWEEDSAIAQYAATSSWTIQSLPGRVSSLIIQLSGSRVLKDN</sequence>
<protein>
    <submittedName>
        <fullName evidence="1">Uncharacterized protein</fullName>
    </submittedName>
</protein>
<keyword evidence="2" id="KW-1185">Reference proteome</keyword>
<accession>A0ACC2ZQL5</accession>
<evidence type="ECO:0000313" key="2">
    <source>
        <dbReference type="Proteomes" id="UP001172386"/>
    </source>
</evidence>
<gene>
    <name evidence="1" type="ORF">H2198_010859</name>
</gene>
<dbReference type="EMBL" id="JAPDRQ010000435">
    <property type="protein sequence ID" value="KAJ9649819.1"/>
    <property type="molecule type" value="Genomic_DNA"/>
</dbReference>
<name>A0ACC2ZQL5_9EURO</name>
<proteinExistence type="predicted"/>
<evidence type="ECO:0000313" key="1">
    <source>
        <dbReference type="EMBL" id="KAJ9649819.1"/>
    </source>
</evidence>
<dbReference type="Proteomes" id="UP001172386">
    <property type="component" value="Unassembled WGS sequence"/>
</dbReference>
<reference evidence="1" key="1">
    <citation type="submission" date="2022-10" db="EMBL/GenBank/DDBJ databases">
        <title>Culturing micro-colonial fungi from biological soil crusts in the Mojave desert and describing Neophaeococcomyces mojavensis, and introducing the new genera and species Taxawa tesnikishii.</title>
        <authorList>
            <person name="Kurbessoian T."/>
            <person name="Stajich J.E."/>
        </authorList>
    </citation>
    <scope>NUCLEOTIDE SEQUENCE</scope>
    <source>
        <strain evidence="1">JES_112</strain>
    </source>
</reference>
<feature type="non-terminal residue" evidence="1">
    <location>
        <position position="1"/>
    </location>
</feature>